<dbReference type="EMBL" id="KV423991">
    <property type="protein sequence ID" value="KZT55617.1"/>
    <property type="molecule type" value="Genomic_DNA"/>
</dbReference>
<evidence type="ECO:0000313" key="2">
    <source>
        <dbReference type="EMBL" id="KZT55617.1"/>
    </source>
</evidence>
<gene>
    <name evidence="2" type="ORF">CALCODRAFT_518624</name>
</gene>
<keyword evidence="1" id="KW-0812">Transmembrane</keyword>
<evidence type="ECO:0000256" key="1">
    <source>
        <dbReference type="SAM" id="Phobius"/>
    </source>
</evidence>
<name>A0A165EVT4_9BASI</name>
<accession>A0A165EVT4</accession>
<dbReference type="Proteomes" id="UP000076842">
    <property type="component" value="Unassembled WGS sequence"/>
</dbReference>
<dbReference type="OrthoDB" id="549336at2759"/>
<protein>
    <recommendedName>
        <fullName evidence="4">Glycosyltransferase family 1 protein</fullName>
    </recommendedName>
</protein>
<feature type="transmembrane region" description="Helical" evidence="1">
    <location>
        <begin position="12"/>
        <end position="31"/>
    </location>
</feature>
<evidence type="ECO:0000313" key="3">
    <source>
        <dbReference type="Proteomes" id="UP000076842"/>
    </source>
</evidence>
<reference evidence="2 3" key="1">
    <citation type="journal article" date="2016" name="Mol. Biol. Evol.">
        <title>Comparative Genomics of Early-Diverging Mushroom-Forming Fungi Provides Insights into the Origins of Lignocellulose Decay Capabilities.</title>
        <authorList>
            <person name="Nagy L.G."/>
            <person name="Riley R."/>
            <person name="Tritt A."/>
            <person name="Adam C."/>
            <person name="Daum C."/>
            <person name="Floudas D."/>
            <person name="Sun H."/>
            <person name="Yadav J.S."/>
            <person name="Pangilinan J."/>
            <person name="Larsson K.H."/>
            <person name="Matsuura K."/>
            <person name="Barry K."/>
            <person name="Labutti K."/>
            <person name="Kuo R."/>
            <person name="Ohm R.A."/>
            <person name="Bhattacharya S.S."/>
            <person name="Shirouzu T."/>
            <person name="Yoshinaga Y."/>
            <person name="Martin F.M."/>
            <person name="Grigoriev I.V."/>
            <person name="Hibbett D.S."/>
        </authorList>
    </citation>
    <scope>NUCLEOTIDE SEQUENCE [LARGE SCALE GENOMIC DNA]</scope>
    <source>
        <strain evidence="2 3">HHB12733</strain>
    </source>
</reference>
<dbReference type="AlphaFoldDB" id="A0A165EVT4"/>
<keyword evidence="3" id="KW-1185">Reference proteome</keyword>
<evidence type="ECO:0008006" key="4">
    <source>
        <dbReference type="Google" id="ProtNLM"/>
    </source>
</evidence>
<proteinExistence type="predicted"/>
<sequence length="472" mass="52777">MQPGSLAAKQKQRTYLVLCIFVTVVCVLWLFRNQVVLGTSELHWLASSEGELVGPEQAALGHLRVAVVEQEEFHMEVLGAVINDLQRLGIKPRVYRSSPYLYRFGEVLHRFFPDGYEKIVQDKDTGVFQPGPLEDAIRAGEYDIVVLNSCHWALWWETHIFMALNESNAHVVCLVHTPNEGGVGQAKQQWAEIGAQGRLTALTLSPHTRRAAADLFDTWAAEEHDVSWDRIPVDYFVPLFPALEDPHAVRKSRVPSKFVIQGSIDTLRRDYDGLISELLEMIKADPHSWGYQRAAEGNPFTPLAKPAHGSVPTPFTLHLIGHSIREPKIPEEMKNVVLIRDSPDFSEFYGELSEMDVLIPAFSADSYLTSVASSSIPAALMTRTPVLASPAHLRSYAYLAPPAVVVRPSSMTDAEAIARLRAGRDLLDGVAISGNRFNYTTYSGWDEYEDSILRDNAATWRRILARVESKPH</sequence>
<organism evidence="2 3">
    <name type="scientific">Calocera cornea HHB12733</name>
    <dbReference type="NCBI Taxonomy" id="1353952"/>
    <lineage>
        <taxon>Eukaryota</taxon>
        <taxon>Fungi</taxon>
        <taxon>Dikarya</taxon>
        <taxon>Basidiomycota</taxon>
        <taxon>Agaricomycotina</taxon>
        <taxon>Dacrymycetes</taxon>
        <taxon>Dacrymycetales</taxon>
        <taxon>Dacrymycetaceae</taxon>
        <taxon>Calocera</taxon>
    </lineage>
</organism>
<keyword evidence="1" id="KW-1133">Transmembrane helix</keyword>
<dbReference type="InParanoid" id="A0A165EVT4"/>
<keyword evidence="1" id="KW-0472">Membrane</keyword>